<dbReference type="AlphaFoldDB" id="A0YEQ0"/>
<evidence type="ECO:0000256" key="1">
    <source>
        <dbReference type="ARBA" id="ARBA00022741"/>
    </source>
</evidence>
<dbReference type="SUPFAM" id="SSF89963">
    <property type="entry name" value="YajQ-like"/>
    <property type="match status" value="1"/>
</dbReference>
<feature type="non-terminal residue" evidence="2">
    <location>
        <position position="31"/>
    </location>
</feature>
<evidence type="ECO:0000313" key="3">
    <source>
        <dbReference type="Proteomes" id="UP000004931"/>
    </source>
</evidence>
<sequence length="31" mass="3737">MTGKKRDDLQQVMAVLREEELDQPLQFTNFR</sequence>
<evidence type="ECO:0000313" key="2">
    <source>
        <dbReference type="EMBL" id="EAW30495.1"/>
    </source>
</evidence>
<dbReference type="InterPro" id="IPR007551">
    <property type="entry name" value="YajQ/Smlt4090-like"/>
</dbReference>
<keyword evidence="1" id="KW-0547">Nucleotide-binding</keyword>
<dbReference type="PANTHER" id="PTHR30476">
    <property type="entry name" value="UPF0234 PROTEIN YAJQ"/>
    <property type="match status" value="1"/>
</dbReference>
<dbReference type="Gene3D" id="3.30.70.860">
    <property type="match status" value="1"/>
</dbReference>
<dbReference type="GO" id="GO:0005829">
    <property type="term" value="C:cytosol"/>
    <property type="evidence" value="ECO:0007669"/>
    <property type="project" value="TreeGrafter"/>
</dbReference>
<protein>
    <submittedName>
        <fullName evidence="2">Uncharacterized protein</fullName>
    </submittedName>
</protein>
<dbReference type="Pfam" id="PF04461">
    <property type="entry name" value="YajQ"/>
    <property type="match status" value="1"/>
</dbReference>
<name>A0YEQ0_9GAMM</name>
<dbReference type="InterPro" id="IPR035571">
    <property type="entry name" value="UPF0234-like_C"/>
</dbReference>
<comment type="caution">
    <text evidence="2">The sequence shown here is derived from an EMBL/GenBank/DDBJ whole genome shotgun (WGS) entry which is preliminary data.</text>
</comment>
<reference evidence="2 3" key="1">
    <citation type="journal article" date="2010" name="J. Bacteriol.">
        <title>Genome sequence of the oligotrophic marine Gammaproteobacterium HTCC2143, isolated from the Oregon Coast.</title>
        <authorList>
            <person name="Oh H.M."/>
            <person name="Kang I."/>
            <person name="Ferriera S."/>
            <person name="Giovannoni S.J."/>
            <person name="Cho J.C."/>
        </authorList>
    </citation>
    <scope>NUCLEOTIDE SEQUENCE [LARGE SCALE GENOMIC DNA]</scope>
    <source>
        <strain evidence="2 3">HTCC2143</strain>
    </source>
</reference>
<dbReference type="GO" id="GO:0000166">
    <property type="term" value="F:nucleotide binding"/>
    <property type="evidence" value="ECO:0007669"/>
    <property type="project" value="UniProtKB-KW"/>
</dbReference>
<proteinExistence type="predicted"/>
<dbReference type="PANTHER" id="PTHR30476:SF0">
    <property type="entry name" value="UPF0234 PROTEIN YAJQ"/>
    <property type="match status" value="1"/>
</dbReference>
<dbReference type="InterPro" id="IPR036183">
    <property type="entry name" value="YajQ-like_sf"/>
</dbReference>
<keyword evidence="3" id="KW-1185">Reference proteome</keyword>
<dbReference type="Proteomes" id="UP000004931">
    <property type="component" value="Unassembled WGS sequence"/>
</dbReference>
<dbReference type="STRING" id="247633.GP2143_00112"/>
<organism evidence="2 3">
    <name type="scientific">marine gamma proteobacterium HTCC2143</name>
    <dbReference type="NCBI Taxonomy" id="247633"/>
    <lineage>
        <taxon>Bacteria</taxon>
        <taxon>Pseudomonadati</taxon>
        <taxon>Pseudomonadota</taxon>
        <taxon>Gammaproteobacteria</taxon>
        <taxon>Cellvibrionales</taxon>
        <taxon>Spongiibacteraceae</taxon>
        <taxon>BD1-7 clade</taxon>
    </lineage>
</organism>
<accession>A0YEQ0</accession>
<gene>
    <name evidence="2" type="ORF">GP2143_00112</name>
</gene>
<dbReference type="EMBL" id="AAVT01000007">
    <property type="protein sequence ID" value="EAW30495.1"/>
    <property type="molecule type" value="Genomic_DNA"/>
</dbReference>